<evidence type="ECO:0000313" key="3">
    <source>
        <dbReference type="Proteomes" id="UP000287651"/>
    </source>
</evidence>
<dbReference type="EMBL" id="AMZH03016317">
    <property type="protein sequence ID" value="RRT44683.1"/>
    <property type="molecule type" value="Genomic_DNA"/>
</dbReference>
<accession>A0A426XYU3</accession>
<dbReference type="AlphaFoldDB" id="A0A426XYU3"/>
<evidence type="ECO:0000256" key="1">
    <source>
        <dbReference type="SAM" id="MobiDB-lite"/>
    </source>
</evidence>
<dbReference type="Proteomes" id="UP000287651">
    <property type="component" value="Unassembled WGS sequence"/>
</dbReference>
<reference evidence="2 3" key="1">
    <citation type="journal article" date="2014" name="Agronomy (Basel)">
        <title>A Draft Genome Sequence for Ensete ventricosum, the Drought-Tolerant Tree Against Hunger.</title>
        <authorList>
            <person name="Harrison J."/>
            <person name="Moore K.A."/>
            <person name="Paszkiewicz K."/>
            <person name="Jones T."/>
            <person name="Grant M."/>
            <person name="Ambacheew D."/>
            <person name="Muzemil S."/>
            <person name="Studholme D.J."/>
        </authorList>
    </citation>
    <scope>NUCLEOTIDE SEQUENCE [LARGE SCALE GENOMIC DNA]</scope>
</reference>
<organism evidence="2 3">
    <name type="scientific">Ensete ventricosum</name>
    <name type="common">Abyssinian banana</name>
    <name type="synonym">Musa ensete</name>
    <dbReference type="NCBI Taxonomy" id="4639"/>
    <lineage>
        <taxon>Eukaryota</taxon>
        <taxon>Viridiplantae</taxon>
        <taxon>Streptophyta</taxon>
        <taxon>Embryophyta</taxon>
        <taxon>Tracheophyta</taxon>
        <taxon>Spermatophyta</taxon>
        <taxon>Magnoliopsida</taxon>
        <taxon>Liliopsida</taxon>
        <taxon>Zingiberales</taxon>
        <taxon>Musaceae</taxon>
        <taxon>Ensete</taxon>
    </lineage>
</organism>
<gene>
    <name evidence="2" type="ORF">B296_00039867</name>
</gene>
<proteinExistence type="predicted"/>
<feature type="non-terminal residue" evidence="2">
    <location>
        <position position="1"/>
    </location>
</feature>
<comment type="caution">
    <text evidence="2">The sequence shown here is derived from an EMBL/GenBank/DDBJ whole genome shotgun (WGS) entry which is preliminary data.</text>
</comment>
<name>A0A426XYU3_ENSVE</name>
<protein>
    <submittedName>
        <fullName evidence="2">Uncharacterized protein</fullName>
    </submittedName>
</protein>
<sequence length="229" mass="25170">FSWQMPPRVFHVSDFLSGRARRSVTVRRVLSTVSFRRATPSAFPEITVLPPLGSGKVCELGRRRAGGEREREPTVGAGLGGLRVAEPGGNQLRSRLRQRPCPPLRRPTRRRYYKLLHLRHCLRSRGRTIPSAARPPQASSRTPAVAGSAKGRTPFRTYIRDTRASVKGVGRGTDDVVDVERCEKGVDRLIAGPIKEVTEAAGEAKLLLIPPLVSPLIGPADPIFHVLLQ</sequence>
<feature type="region of interest" description="Disordered" evidence="1">
    <location>
        <begin position="128"/>
        <end position="150"/>
    </location>
</feature>
<evidence type="ECO:0000313" key="2">
    <source>
        <dbReference type="EMBL" id="RRT44683.1"/>
    </source>
</evidence>